<dbReference type="EMBL" id="JAOEGN010000004">
    <property type="protein sequence ID" value="MCU0104601.1"/>
    <property type="molecule type" value="Genomic_DNA"/>
</dbReference>
<evidence type="ECO:0000313" key="3">
    <source>
        <dbReference type="Proteomes" id="UP001209076"/>
    </source>
</evidence>
<feature type="domain" description="Bacteriophage T5 Orf172 DNA-binding" evidence="1">
    <location>
        <begin position="96"/>
        <end position="184"/>
    </location>
</feature>
<dbReference type="Gene3D" id="1.10.10.10">
    <property type="entry name" value="Winged helix-like DNA-binding domain superfamily/Winged helix DNA-binding domain"/>
    <property type="match status" value="1"/>
</dbReference>
<dbReference type="Pfam" id="PF10544">
    <property type="entry name" value="T5orf172"/>
    <property type="match status" value="1"/>
</dbReference>
<gene>
    <name evidence="2" type="ORF">N7603_02910</name>
</gene>
<dbReference type="RefSeq" id="WP_262095844.1">
    <property type="nucleotide sequence ID" value="NZ_JAOEGN010000004.1"/>
</dbReference>
<dbReference type="InterPro" id="IPR036388">
    <property type="entry name" value="WH-like_DNA-bd_sf"/>
</dbReference>
<dbReference type="InterPro" id="IPR041368">
    <property type="entry name" value="DRP_C"/>
</dbReference>
<organism evidence="2 3">
    <name type="scientific">Paracholeplasma vituli</name>
    <dbReference type="NCBI Taxonomy" id="69473"/>
    <lineage>
        <taxon>Bacteria</taxon>
        <taxon>Bacillati</taxon>
        <taxon>Mycoplasmatota</taxon>
        <taxon>Mollicutes</taxon>
        <taxon>Acholeplasmatales</taxon>
        <taxon>Acholeplasmataceae</taxon>
        <taxon>Paracholeplasma</taxon>
    </lineage>
</organism>
<evidence type="ECO:0000313" key="2">
    <source>
        <dbReference type="EMBL" id="MCU0104601.1"/>
    </source>
</evidence>
<keyword evidence="3" id="KW-1185">Reference proteome</keyword>
<protein>
    <submittedName>
        <fullName evidence="2">GIY-YIG nuclease family protein</fullName>
    </submittedName>
</protein>
<dbReference type="InterPro" id="IPR018306">
    <property type="entry name" value="Phage_T5_Orf172_DNA-bd"/>
</dbReference>
<accession>A0ABT2PUH7</accession>
<dbReference type="SMART" id="SM00974">
    <property type="entry name" value="T5orf172"/>
    <property type="match status" value="1"/>
</dbReference>
<dbReference type="Pfam" id="PF17726">
    <property type="entry name" value="DpnI_C"/>
    <property type="match status" value="1"/>
</dbReference>
<evidence type="ECO:0000259" key="1">
    <source>
        <dbReference type="SMART" id="SM00974"/>
    </source>
</evidence>
<comment type="caution">
    <text evidence="2">The sequence shown here is derived from an EMBL/GenBank/DDBJ whole genome shotgun (WGS) entry which is preliminary data.</text>
</comment>
<proteinExistence type="predicted"/>
<reference evidence="3" key="1">
    <citation type="submission" date="2023-07" db="EMBL/GenBank/DDBJ databases">
        <title>Novel Mycoplasma species identified in domestic and wild animals.</title>
        <authorList>
            <person name="Volokhov D.V."/>
            <person name="Furtak V.A."/>
            <person name="Zagorodnyaya T.A."/>
        </authorList>
    </citation>
    <scope>NUCLEOTIDE SEQUENCE [LARGE SCALE GENOMIC DNA]</scope>
    <source>
        <strain evidence="3">92-19</strain>
    </source>
</reference>
<name>A0ABT2PUH7_9MOLU</name>
<sequence length="194" mass="22817">MKDLTGWNYIVYTLIKNNFKNEPFTLDELYRFESYFQKVYPANLHVKDKIRQILQNLRDKGLIEFQSRGQYQLMQKIKESAKETFPHEVVYLLSNESIPGWVKIGRTKSIDERLLKLYNTSVPLPFRVVQLISTTSKVNSTILEKSIHNIIDTINPDLRKNTDASKREFFKLTPEQGKYIFQLVSQIMAIPQNL</sequence>
<dbReference type="Proteomes" id="UP001209076">
    <property type="component" value="Unassembled WGS sequence"/>
</dbReference>